<evidence type="ECO:0000313" key="1">
    <source>
        <dbReference type="EMBL" id="CAH1394478.1"/>
    </source>
</evidence>
<organism evidence="1 2">
    <name type="scientific">Nezara viridula</name>
    <name type="common">Southern green stink bug</name>
    <name type="synonym">Cimex viridulus</name>
    <dbReference type="NCBI Taxonomy" id="85310"/>
    <lineage>
        <taxon>Eukaryota</taxon>
        <taxon>Metazoa</taxon>
        <taxon>Ecdysozoa</taxon>
        <taxon>Arthropoda</taxon>
        <taxon>Hexapoda</taxon>
        <taxon>Insecta</taxon>
        <taxon>Pterygota</taxon>
        <taxon>Neoptera</taxon>
        <taxon>Paraneoptera</taxon>
        <taxon>Hemiptera</taxon>
        <taxon>Heteroptera</taxon>
        <taxon>Panheteroptera</taxon>
        <taxon>Pentatomomorpha</taxon>
        <taxon>Pentatomoidea</taxon>
        <taxon>Pentatomidae</taxon>
        <taxon>Pentatominae</taxon>
        <taxon>Nezara</taxon>
    </lineage>
</organism>
<proteinExistence type="predicted"/>
<sequence length="135" mass="14881">MPQSLGELRHRHKDLAVLPQGPYGGAKPVVARVLRQAHGFRTPFNPTLSSDSSGQPASSRLEMGAIICVLDAAGCGFRSYVFHIMIHLWRLFPAPPVRTPSCPQPRSLPRDSTPIIVRLEEDGLAKYSRRSANKN</sequence>
<accession>A0A9P0EDJ7</accession>
<protein>
    <submittedName>
        <fullName evidence="1">Uncharacterized protein</fullName>
    </submittedName>
</protein>
<evidence type="ECO:0000313" key="2">
    <source>
        <dbReference type="Proteomes" id="UP001152798"/>
    </source>
</evidence>
<gene>
    <name evidence="1" type="ORF">NEZAVI_LOCUS4978</name>
</gene>
<name>A0A9P0EDJ7_NEZVI</name>
<keyword evidence="2" id="KW-1185">Reference proteome</keyword>
<dbReference type="Proteomes" id="UP001152798">
    <property type="component" value="Chromosome 3"/>
</dbReference>
<dbReference type="AlphaFoldDB" id="A0A9P0EDJ7"/>
<reference evidence="1" key="1">
    <citation type="submission" date="2022-01" db="EMBL/GenBank/DDBJ databases">
        <authorList>
            <person name="King R."/>
        </authorList>
    </citation>
    <scope>NUCLEOTIDE SEQUENCE</scope>
</reference>
<dbReference type="EMBL" id="OV725079">
    <property type="protein sequence ID" value="CAH1394478.1"/>
    <property type="molecule type" value="Genomic_DNA"/>
</dbReference>